<evidence type="ECO:0000313" key="2">
    <source>
        <dbReference type="EMBL" id="MBB6262135.1"/>
    </source>
</evidence>
<dbReference type="AlphaFoldDB" id="A0A841LUW3"/>
<gene>
    <name evidence="2" type="ORF">FHS77_002703</name>
</gene>
<dbReference type="RefSeq" id="WP_246431333.1">
    <property type="nucleotide sequence ID" value="NZ_JACIIU010000017.1"/>
</dbReference>
<proteinExistence type="predicted"/>
<comment type="caution">
    <text evidence="2">The sequence shown here is derived from an EMBL/GenBank/DDBJ whole genome shotgun (WGS) entry which is preliminary data.</text>
</comment>
<accession>A0A841LUW3</accession>
<dbReference type="PROSITE" id="PS50943">
    <property type="entry name" value="HTH_CROC1"/>
    <property type="match status" value="1"/>
</dbReference>
<reference evidence="2 3" key="1">
    <citation type="submission" date="2020-08" db="EMBL/GenBank/DDBJ databases">
        <title>Genomic Encyclopedia of Type Strains, Phase IV (KMG-IV): sequencing the most valuable type-strain genomes for metagenomic binning, comparative biology and taxonomic classification.</title>
        <authorList>
            <person name="Goeker M."/>
        </authorList>
    </citation>
    <scope>NUCLEOTIDE SEQUENCE [LARGE SCALE GENOMIC DNA]</scope>
    <source>
        <strain evidence="2 3">DSM 22336</strain>
    </source>
</reference>
<dbReference type="CDD" id="cd00093">
    <property type="entry name" value="HTH_XRE"/>
    <property type="match status" value="1"/>
</dbReference>
<dbReference type="Proteomes" id="UP000555393">
    <property type="component" value="Unassembled WGS sequence"/>
</dbReference>
<dbReference type="Gene3D" id="1.10.260.40">
    <property type="entry name" value="lambda repressor-like DNA-binding domains"/>
    <property type="match status" value="1"/>
</dbReference>
<dbReference type="InterPro" id="IPR010982">
    <property type="entry name" value="Lambda_DNA-bd_dom_sf"/>
</dbReference>
<protein>
    <submittedName>
        <fullName evidence="2">Transcriptional regulator with XRE-family HTH domain</fullName>
    </submittedName>
</protein>
<organism evidence="2 3">
    <name type="scientific">Paenochrobactrum gallinarii</name>
    <dbReference type="NCBI Taxonomy" id="643673"/>
    <lineage>
        <taxon>Bacteria</taxon>
        <taxon>Pseudomonadati</taxon>
        <taxon>Pseudomonadota</taxon>
        <taxon>Alphaproteobacteria</taxon>
        <taxon>Hyphomicrobiales</taxon>
        <taxon>Brucellaceae</taxon>
        <taxon>Paenochrobactrum</taxon>
    </lineage>
</organism>
<feature type="domain" description="HTH cro/C1-type" evidence="1">
    <location>
        <begin position="18"/>
        <end position="72"/>
    </location>
</feature>
<evidence type="ECO:0000259" key="1">
    <source>
        <dbReference type="PROSITE" id="PS50943"/>
    </source>
</evidence>
<dbReference type="SUPFAM" id="SSF47413">
    <property type="entry name" value="lambda repressor-like DNA-binding domains"/>
    <property type="match status" value="1"/>
</dbReference>
<dbReference type="GO" id="GO:0003677">
    <property type="term" value="F:DNA binding"/>
    <property type="evidence" value="ECO:0007669"/>
    <property type="project" value="InterPro"/>
</dbReference>
<sequence length="113" mass="12985">MVFDDKLYFPYDVRMSQLKRLREKSGLTQKELGIRAGTSQPQIKRLEDGDRTLTKEWAERLAPHLNTTAEALLFPKGDDLDSDIMAIVSRLDERQKAQALSYLRFLTSPEGEN</sequence>
<keyword evidence="3" id="KW-1185">Reference proteome</keyword>
<dbReference type="Pfam" id="PF13560">
    <property type="entry name" value="HTH_31"/>
    <property type="match status" value="1"/>
</dbReference>
<dbReference type="SMART" id="SM00530">
    <property type="entry name" value="HTH_XRE"/>
    <property type="match status" value="1"/>
</dbReference>
<dbReference type="EMBL" id="JACIIU010000017">
    <property type="protein sequence ID" value="MBB6262135.1"/>
    <property type="molecule type" value="Genomic_DNA"/>
</dbReference>
<evidence type="ECO:0000313" key="3">
    <source>
        <dbReference type="Proteomes" id="UP000555393"/>
    </source>
</evidence>
<dbReference type="InterPro" id="IPR001387">
    <property type="entry name" value="Cro/C1-type_HTH"/>
</dbReference>
<name>A0A841LUW3_9HYPH</name>